<dbReference type="Proteomes" id="UP000216758">
    <property type="component" value="Unassembled WGS sequence"/>
</dbReference>
<accession>A0A256JVT7</accession>
<organism evidence="1 2">
    <name type="scientific">Halorubrum ezzemoulense</name>
    <name type="common">Halorubrum chaoviator</name>
    <dbReference type="NCBI Taxonomy" id="337243"/>
    <lineage>
        <taxon>Archaea</taxon>
        <taxon>Methanobacteriati</taxon>
        <taxon>Methanobacteriota</taxon>
        <taxon>Stenosarchaea group</taxon>
        <taxon>Halobacteria</taxon>
        <taxon>Halobacteriales</taxon>
        <taxon>Haloferacaceae</taxon>
        <taxon>Halorubrum</taxon>
    </lineage>
</organism>
<gene>
    <name evidence="1" type="ORF">DJ78_02110</name>
</gene>
<dbReference type="RefSeq" id="WP_094582500.1">
    <property type="nucleotide sequence ID" value="NZ_NHPB01000010.1"/>
</dbReference>
<evidence type="ECO:0000313" key="1">
    <source>
        <dbReference type="EMBL" id="OYR72733.1"/>
    </source>
</evidence>
<protein>
    <submittedName>
        <fullName evidence="1">Uncharacterized protein</fullName>
    </submittedName>
</protein>
<proteinExistence type="predicted"/>
<dbReference type="EMBL" id="NHPB01000010">
    <property type="protein sequence ID" value="OYR72733.1"/>
    <property type="molecule type" value="Genomic_DNA"/>
</dbReference>
<sequence>MSEAPLAESQRRAINESAQPYVSACCHAVSHFCWSYSPDEYPAEIDVDCARCGRIAVHEHDPDAPDATDSTEVYRRD</sequence>
<comment type="caution">
    <text evidence="1">The sequence shown here is derived from an EMBL/GenBank/DDBJ whole genome shotgun (WGS) entry which is preliminary data.</text>
</comment>
<name>A0A256JVT7_HALEZ</name>
<reference evidence="1 2" key="1">
    <citation type="journal article" date="2014" name="Front. Microbiol.">
        <title>Population and genomic analysis of the genus Halorubrum.</title>
        <authorList>
            <person name="Fullmer M.S."/>
            <person name="Soucy S.M."/>
            <person name="Swithers K.S."/>
            <person name="Makkay A.M."/>
            <person name="Wheeler R."/>
            <person name="Ventosa A."/>
            <person name="Gogarten J.P."/>
            <person name="Papke R.T."/>
        </authorList>
    </citation>
    <scope>NUCLEOTIDE SEQUENCE [LARGE SCALE GENOMIC DNA]</scope>
    <source>
        <strain evidence="1 2">G37</strain>
    </source>
</reference>
<dbReference type="AlphaFoldDB" id="A0A256JVT7"/>
<evidence type="ECO:0000313" key="2">
    <source>
        <dbReference type="Proteomes" id="UP000216758"/>
    </source>
</evidence>
<dbReference type="OrthoDB" id="380317at2157"/>